<name>A0AA40SLJ1_9MICO</name>
<accession>A0AA40SLJ1</accession>
<dbReference type="AlphaFoldDB" id="A0AA40SLJ1"/>
<protein>
    <submittedName>
        <fullName evidence="1">Uncharacterized protein</fullName>
    </submittedName>
</protein>
<organism evidence="1 2">
    <name type="scientific">Microbacterium invictum</name>
    <dbReference type="NCBI Taxonomy" id="515415"/>
    <lineage>
        <taxon>Bacteria</taxon>
        <taxon>Bacillati</taxon>
        <taxon>Actinomycetota</taxon>
        <taxon>Actinomycetes</taxon>
        <taxon>Micrococcales</taxon>
        <taxon>Microbacteriaceae</taxon>
        <taxon>Microbacterium</taxon>
    </lineage>
</organism>
<proteinExistence type="predicted"/>
<comment type="caution">
    <text evidence="1">The sequence shown here is derived from an EMBL/GenBank/DDBJ whole genome shotgun (WGS) entry which is preliminary data.</text>
</comment>
<dbReference type="Proteomes" id="UP000549113">
    <property type="component" value="Unassembled WGS sequence"/>
</dbReference>
<keyword evidence="2" id="KW-1185">Reference proteome</keyword>
<evidence type="ECO:0000313" key="2">
    <source>
        <dbReference type="Proteomes" id="UP000549113"/>
    </source>
</evidence>
<reference evidence="1 2" key="1">
    <citation type="submission" date="2020-08" db="EMBL/GenBank/DDBJ databases">
        <title>Sequencing the genomes of 1000 actinobacteria strains.</title>
        <authorList>
            <person name="Klenk H.-P."/>
        </authorList>
    </citation>
    <scope>NUCLEOTIDE SEQUENCE [LARGE SCALE GENOMIC DNA]</scope>
    <source>
        <strain evidence="1 2">DSM 19600</strain>
    </source>
</reference>
<evidence type="ECO:0000313" key="1">
    <source>
        <dbReference type="EMBL" id="MBB4138458.1"/>
    </source>
</evidence>
<gene>
    <name evidence="1" type="ORF">BKA10_000252</name>
</gene>
<sequence length="36" mass="3872">MPAGCGPNSVTVPVEIEGTIEPPDEWWRLTHPGELG</sequence>
<dbReference type="EMBL" id="JACIFH010000001">
    <property type="protein sequence ID" value="MBB4138458.1"/>
    <property type="molecule type" value="Genomic_DNA"/>
</dbReference>